<dbReference type="AlphaFoldDB" id="A0A4D7JHY5"/>
<keyword evidence="2" id="KW-1185">Reference proteome</keyword>
<dbReference type="KEGG" id="fpf:DCC35_13125"/>
<dbReference type="EMBL" id="CP028923">
    <property type="protein sequence ID" value="QCK15619.1"/>
    <property type="molecule type" value="Genomic_DNA"/>
</dbReference>
<accession>A0A4D7JHY5</accession>
<dbReference type="Gene3D" id="2.130.10.10">
    <property type="entry name" value="YVTN repeat-like/Quinoprotein amine dehydrogenase"/>
    <property type="match status" value="1"/>
</dbReference>
<dbReference type="InterPro" id="IPR015943">
    <property type="entry name" value="WD40/YVTN_repeat-like_dom_sf"/>
</dbReference>
<dbReference type="InterPro" id="IPR011047">
    <property type="entry name" value="Quinoprotein_ADH-like_sf"/>
</dbReference>
<dbReference type="OrthoDB" id="725093at2"/>
<dbReference type="Proteomes" id="UP000298616">
    <property type="component" value="Chromosome"/>
</dbReference>
<proteinExistence type="predicted"/>
<evidence type="ECO:0000313" key="1">
    <source>
        <dbReference type="EMBL" id="QCK15619.1"/>
    </source>
</evidence>
<organism evidence="1 2">
    <name type="scientific">Mangrovivirga cuniculi</name>
    <dbReference type="NCBI Taxonomy" id="2715131"/>
    <lineage>
        <taxon>Bacteria</taxon>
        <taxon>Pseudomonadati</taxon>
        <taxon>Bacteroidota</taxon>
        <taxon>Cytophagia</taxon>
        <taxon>Cytophagales</taxon>
        <taxon>Mangrovivirgaceae</taxon>
        <taxon>Mangrovivirga</taxon>
    </lineage>
</organism>
<dbReference type="InterPro" id="IPR018391">
    <property type="entry name" value="PQQ_b-propeller_rpt"/>
</dbReference>
<dbReference type="RefSeq" id="WP_137091214.1">
    <property type="nucleotide sequence ID" value="NZ_CP028923.1"/>
</dbReference>
<protein>
    <recommendedName>
        <fullName evidence="3">PQQ-like domain-containing protein</fullName>
    </recommendedName>
</protein>
<gene>
    <name evidence="1" type="ORF">DCC35_13125</name>
</gene>
<dbReference type="PANTHER" id="PTHR34512">
    <property type="entry name" value="CELL SURFACE PROTEIN"/>
    <property type="match status" value="1"/>
</dbReference>
<reference evidence="1 2" key="1">
    <citation type="submission" date="2018-04" db="EMBL/GenBank/DDBJ databases">
        <title>Complete genome uncultured novel isolate.</title>
        <authorList>
            <person name="Merlino G."/>
        </authorList>
    </citation>
    <scope>NUCLEOTIDE SEQUENCE [LARGE SCALE GENOMIC DNA]</scope>
    <source>
        <strain evidence="2">R1DC9</strain>
    </source>
</reference>
<dbReference type="SUPFAM" id="SSF50998">
    <property type="entry name" value="Quinoprotein alcohol dehydrogenase-like"/>
    <property type="match status" value="1"/>
</dbReference>
<evidence type="ECO:0008006" key="3">
    <source>
        <dbReference type="Google" id="ProtNLM"/>
    </source>
</evidence>
<sequence>MKYIYIFIFLILNQGLTAQEFVKVYEHNIDRPLGTLINGELTDFEISPSGDYVMMLTSEYVKTLNRDGDVIFEYRCVPKTNTGSSVLSNVIGGEVGKMISNIKLDEGNGFWLYEDENLMLVLDWNLEQNLVMAFDLATGEKLWETDDYRYTPGQDKQLAAIMAATAVSAVASQSYSMGAIMADATFTSIHTDMTSREGIGSKRAMAFITPLPGTNDFLLTNKDGITSINKKTGQKNWTYDKRPLKIGEAKVISQHDEILLVNNNPAFLTNSELNYNPNYFIKQGYVVRLDINTGEEKAKVDFKGSFKPGRVYVLKDIYILDYFGPEAYDLETNELIYEAISKEEYAEDKTVKTVKLEKDWINPSKSVYDGERIYYVRSDFTTVKKRIMGHDIKTGEKLWQTDEMDKTTGIVDQTEGGLLIKEFGIGKNFFTKIDKSTGEILAGPVKIKQPVLIDDRKPWLFTTENHIVHNGTRLYFLDKETLKEEKDVKLKKAKIGDVYAMDLLPTGFVMVGEKGVAFYDRQGNFESNIKINNVERGLWTDNYMLAITEGNIIRSGDIHMISIDNQKEVDEMRVSDLTVFSPNLNHVIRANNKLDSRLEFYSIK</sequence>
<dbReference type="PANTHER" id="PTHR34512:SF30">
    <property type="entry name" value="OUTER MEMBRANE PROTEIN ASSEMBLY FACTOR BAMB"/>
    <property type="match status" value="1"/>
</dbReference>
<dbReference type="SMART" id="SM00564">
    <property type="entry name" value="PQQ"/>
    <property type="match status" value="3"/>
</dbReference>
<evidence type="ECO:0000313" key="2">
    <source>
        <dbReference type="Proteomes" id="UP000298616"/>
    </source>
</evidence>
<name>A0A4D7JHY5_9BACT</name>